<dbReference type="AlphaFoldDB" id="Q8KN53"/>
<dbReference type="EMBL" id="AF498420">
    <property type="protein sequence ID" value="AAM27878.1"/>
    <property type="molecule type" value="Genomic_DNA"/>
</dbReference>
<protein>
    <submittedName>
        <fullName evidence="1">ORF_12</fullName>
    </submittedName>
</protein>
<reference evidence="1" key="1">
    <citation type="journal article" date="2002" name="J. Bacteriol.">
        <title>Genetic variation at the O-antigen biosynthetic locus in Pseudomonas aeruginosa.</title>
        <authorList>
            <person name="Raymond C.K."/>
            <person name="Sims E.H."/>
            <person name="Kas A."/>
            <person name="Spencer D.H."/>
            <person name="Kutyavin T.V."/>
            <person name="Ivey R.G."/>
            <person name="Zhou Y."/>
            <person name="Kaul R."/>
            <person name="Clendenning J.B."/>
            <person name="Olson M.V."/>
        </authorList>
    </citation>
    <scope>NUCLEOTIDE SEQUENCE</scope>
</reference>
<accession>Q8KN53</accession>
<proteinExistence type="predicted"/>
<organism evidence="1">
    <name type="scientific">Pseudomonas aeruginosa</name>
    <dbReference type="NCBI Taxonomy" id="287"/>
    <lineage>
        <taxon>Bacteria</taxon>
        <taxon>Pseudomonadati</taxon>
        <taxon>Pseudomonadota</taxon>
        <taxon>Gammaproteobacteria</taxon>
        <taxon>Pseudomonadales</taxon>
        <taxon>Pseudomonadaceae</taxon>
        <taxon>Pseudomonas</taxon>
    </lineage>
</organism>
<sequence length="315" mass="35204">MHTYYIQYTTDFHLIAALGAVGDLSAGKIYLIGPRTKVVDRVLGMEGVNLEFHQTDPRSPSISWKRVIKLLKCSRSNDESTIVSPFVFPFYTFLMLLEKGERVGRIIRTDEGVGSYASMRHYYVSLRFERPNSTRLYCAALAFLKKSAAWSVSFLRVCTESYIFNPDLSINKAKTQAIQAVVERLGRAKGLNGRVIYVSQPGISQCFNSAQGYAEFLRLTGNALGEMPVVKRHPADNFDYSMHGFEVVEGLPLETYQINTATVFGFSSTALLMAKIIGGCEQVYYINSGAAAAYYMGLSDFNKRLFKFNLTALSP</sequence>
<evidence type="ECO:0000313" key="1">
    <source>
        <dbReference type="EMBL" id="AAM27878.1"/>
    </source>
</evidence>
<dbReference type="RefSeq" id="WP_023085420.1">
    <property type="nucleotide sequence ID" value="NZ_CATOZF010000009.1"/>
</dbReference>
<name>Q8KN53_PSEAI</name>